<dbReference type="AlphaFoldDB" id="A0A383E5F7"/>
<evidence type="ECO:0000313" key="2">
    <source>
        <dbReference type="EMBL" id="SVE52072.1"/>
    </source>
</evidence>
<organism evidence="2">
    <name type="scientific">marine metagenome</name>
    <dbReference type="NCBI Taxonomy" id="408172"/>
    <lineage>
        <taxon>unclassified sequences</taxon>
        <taxon>metagenomes</taxon>
        <taxon>ecological metagenomes</taxon>
    </lineage>
</organism>
<feature type="transmembrane region" description="Helical" evidence="1">
    <location>
        <begin position="82"/>
        <end position="102"/>
    </location>
</feature>
<dbReference type="EMBL" id="UINC01223043">
    <property type="protein sequence ID" value="SVE52072.1"/>
    <property type="molecule type" value="Genomic_DNA"/>
</dbReference>
<protein>
    <submittedName>
        <fullName evidence="2">Uncharacterized protein</fullName>
    </submittedName>
</protein>
<gene>
    <name evidence="2" type="ORF">METZ01_LOCUS504926</name>
</gene>
<feature type="transmembrane region" description="Helical" evidence="1">
    <location>
        <begin position="7"/>
        <end position="26"/>
    </location>
</feature>
<feature type="transmembrane region" description="Helical" evidence="1">
    <location>
        <begin position="60"/>
        <end position="76"/>
    </location>
</feature>
<reference evidence="2" key="1">
    <citation type="submission" date="2018-05" db="EMBL/GenBank/DDBJ databases">
        <authorList>
            <person name="Lanie J.A."/>
            <person name="Ng W.-L."/>
            <person name="Kazmierczak K.M."/>
            <person name="Andrzejewski T.M."/>
            <person name="Davidsen T.M."/>
            <person name="Wayne K.J."/>
            <person name="Tettelin H."/>
            <person name="Glass J.I."/>
            <person name="Rusch D."/>
            <person name="Podicherti R."/>
            <person name="Tsui H.-C.T."/>
            <person name="Winkler M.E."/>
        </authorList>
    </citation>
    <scope>NUCLEOTIDE SEQUENCE</scope>
</reference>
<keyword evidence="1" id="KW-1133">Transmembrane helix</keyword>
<keyword evidence="1" id="KW-0812">Transmembrane</keyword>
<name>A0A383E5F7_9ZZZZ</name>
<accession>A0A383E5F7</accession>
<sequence length="115" mass="13310">SRKPKLAVTLSWFVWTQLFVVVTWVFFRSPDLSFAVNFLADMFSVEVLSGQELEPDLRQSLYLSIPVILYNLIYLVPDHEKITANLTVRGLLSGLFLYGWLLTLREPGGFIYFNF</sequence>
<feature type="non-terminal residue" evidence="2">
    <location>
        <position position="1"/>
    </location>
</feature>
<proteinExistence type="predicted"/>
<evidence type="ECO:0000256" key="1">
    <source>
        <dbReference type="SAM" id="Phobius"/>
    </source>
</evidence>
<keyword evidence="1" id="KW-0472">Membrane</keyword>